<dbReference type="Proteomes" id="UP000261480">
    <property type="component" value="Unplaced"/>
</dbReference>
<proteinExistence type="predicted"/>
<sequence length="528" mass="60207">MAPSGPVLLLLLSSFLTCSLSGPPRSDLQENRALQKRGKTADNVKAAAKDLLEIVNAVKPFIGLIPDAGSYLTSIIDFANVIAGKNPEQELLDYLKLKFDDLNVKIDKNQKEIVFNIWKSSEYAELEKKITIAWNKLGELLKGCGEPCFENLKKDGKDKIIENDFKKAGKYVDELHYNIVGKGAYKANYEELLKDHVRCDERRLKIFSAVNALLVHKAITMTNFYNLFMNIKTDEDALANKARDISAAMFEIHKNCTSEPDPYVKLDILDLIKESEKRKDLAKNIREYLDKTFYHYDWMVVAFKTKSSDHKSVITKWLDRHILTGFTAVEKGKTSVAFAKQAKGSHRKTAQVVDAIKKCYNNPVPCDQVRAKLESCANVKGTYSAIHAFIHKEHGSVHPLEAEEAPTEEEFDPEEQQTVPYLYTGKCTMSVFGKGEILPLKHFRVLIKSDEEWMNEGKCVEVKNARIGLCECEKKYYGENCEKTMEDYKKKVFVKEIQKPPESMEFQILELLCVCCFLHYYSTTFPPK</sequence>
<name>A0A3B3WLB3_9TELE</name>
<organism evidence="2 3">
    <name type="scientific">Poecilia mexicana</name>
    <dbReference type="NCBI Taxonomy" id="48701"/>
    <lineage>
        <taxon>Eukaryota</taxon>
        <taxon>Metazoa</taxon>
        <taxon>Chordata</taxon>
        <taxon>Craniata</taxon>
        <taxon>Vertebrata</taxon>
        <taxon>Euteleostomi</taxon>
        <taxon>Actinopterygii</taxon>
        <taxon>Neopterygii</taxon>
        <taxon>Teleostei</taxon>
        <taxon>Neoteleostei</taxon>
        <taxon>Acanthomorphata</taxon>
        <taxon>Ovalentaria</taxon>
        <taxon>Atherinomorphae</taxon>
        <taxon>Cyprinodontiformes</taxon>
        <taxon>Poeciliidae</taxon>
        <taxon>Poeciliinae</taxon>
        <taxon>Poecilia</taxon>
    </lineage>
</organism>
<accession>A0A3B3WLB3</accession>
<evidence type="ECO:0008006" key="4">
    <source>
        <dbReference type="Google" id="ProtNLM"/>
    </source>
</evidence>
<evidence type="ECO:0000313" key="3">
    <source>
        <dbReference type="Proteomes" id="UP000261480"/>
    </source>
</evidence>
<keyword evidence="3" id="KW-1185">Reference proteome</keyword>
<evidence type="ECO:0000256" key="1">
    <source>
        <dbReference type="SAM" id="SignalP"/>
    </source>
</evidence>
<dbReference type="AlphaFoldDB" id="A0A3B3WLB3"/>
<dbReference type="InterPro" id="IPR039051">
    <property type="entry name" value="SE-CTX-like"/>
</dbReference>
<feature type="chain" id="PRO_5017477837" description="EGF-like domain-containing protein" evidence="1">
    <location>
        <begin position="22"/>
        <end position="528"/>
    </location>
</feature>
<reference evidence="2" key="1">
    <citation type="submission" date="2025-08" db="UniProtKB">
        <authorList>
            <consortium name="Ensembl"/>
        </authorList>
    </citation>
    <scope>IDENTIFICATION</scope>
</reference>
<reference evidence="2" key="2">
    <citation type="submission" date="2025-09" db="UniProtKB">
        <authorList>
            <consortium name="Ensembl"/>
        </authorList>
    </citation>
    <scope>IDENTIFICATION</scope>
</reference>
<feature type="signal peptide" evidence="1">
    <location>
        <begin position="1"/>
        <end position="21"/>
    </location>
</feature>
<keyword evidence="1" id="KW-0732">Signal</keyword>
<dbReference type="Ensembl" id="ENSPMET00000010606.1">
    <property type="protein sequence ID" value="ENSPMEP00000003590.1"/>
    <property type="gene ID" value="ENSPMEG00000004750.1"/>
</dbReference>
<dbReference type="SUPFAM" id="SSF57196">
    <property type="entry name" value="EGF/Laminin"/>
    <property type="match status" value="1"/>
</dbReference>
<dbReference type="PANTHER" id="PTHR40472:SF6">
    <property type="entry name" value="RICIN B-TYPE LECTIN DOMAIN-CONTAINING PROTEIN"/>
    <property type="match status" value="1"/>
</dbReference>
<dbReference type="PANTHER" id="PTHR40472">
    <property type="entry name" value="RICIN B-TYPE LECTIN DOMAIN-CONTAINING PROTEIN"/>
    <property type="match status" value="1"/>
</dbReference>
<protein>
    <recommendedName>
        <fullName evidence="4">EGF-like domain-containing protein</fullName>
    </recommendedName>
</protein>
<evidence type="ECO:0000313" key="2">
    <source>
        <dbReference type="Ensembl" id="ENSPMEP00000003590.1"/>
    </source>
</evidence>